<organism evidence="19 20">
    <name type="scientific">Gloeobacter kilaueensis (strain ATCC BAA-2537 / CCAP 1431/1 / ULC 316 / JS1)</name>
    <dbReference type="NCBI Taxonomy" id="1183438"/>
    <lineage>
        <taxon>Bacteria</taxon>
        <taxon>Bacillati</taxon>
        <taxon>Cyanobacteriota</taxon>
        <taxon>Cyanophyceae</taxon>
        <taxon>Gloeobacterales</taxon>
        <taxon>Gloeobacteraceae</taxon>
        <taxon>Gloeobacter</taxon>
    </lineage>
</organism>
<accession>U5QGP5</accession>
<dbReference type="Gene3D" id="3.40.50.720">
    <property type="entry name" value="NAD(P)-binding Rossmann-like Domain"/>
    <property type="match status" value="1"/>
</dbReference>
<evidence type="ECO:0000256" key="10">
    <source>
        <dbReference type="HAMAP-Rule" id="MF_00087"/>
    </source>
</evidence>
<evidence type="ECO:0000256" key="5">
    <source>
        <dbReference type="ARBA" id="ARBA00023002"/>
    </source>
</evidence>
<dbReference type="NCBIfam" id="TIGR01035">
    <property type="entry name" value="hemA"/>
    <property type="match status" value="1"/>
</dbReference>
<protein>
    <recommendedName>
        <fullName evidence="9 10">Glutamyl-tRNA reductase</fullName>
        <shortName evidence="10">GluTR</shortName>
        <ecNumber evidence="3 10">1.2.1.70</ecNumber>
    </recommendedName>
</protein>
<feature type="binding site" evidence="10 12">
    <location>
        <begin position="49"/>
        <end position="52"/>
    </location>
    <ligand>
        <name>substrate</name>
    </ligand>
</feature>
<evidence type="ECO:0000256" key="6">
    <source>
        <dbReference type="ARBA" id="ARBA00023171"/>
    </source>
</evidence>
<dbReference type="FunFam" id="3.40.50.720:FF:000031">
    <property type="entry name" value="Glutamyl-tRNA reductase"/>
    <property type="match status" value="1"/>
</dbReference>
<proteinExistence type="inferred from homology"/>
<reference evidence="19 20" key="1">
    <citation type="journal article" date="2013" name="PLoS ONE">
        <title>Cultivation and Complete Genome Sequencing of Gloeobacter kilaueensis sp. nov., from a Lava Cave in Kilauea Caldera, Hawai'i.</title>
        <authorList>
            <person name="Saw J.H."/>
            <person name="Schatz M."/>
            <person name="Brown M.V."/>
            <person name="Kunkel D.D."/>
            <person name="Foster J.S."/>
            <person name="Shick H."/>
            <person name="Christensen S."/>
            <person name="Hou S."/>
            <person name="Wan X."/>
            <person name="Donachie S.P."/>
        </authorList>
    </citation>
    <scope>NUCLEOTIDE SEQUENCE [LARGE SCALE GENOMIC DNA]</scope>
    <source>
        <strain evidence="20">JS</strain>
    </source>
</reference>
<dbReference type="Pfam" id="PF00745">
    <property type="entry name" value="GlutR_dimer"/>
    <property type="match status" value="1"/>
</dbReference>
<dbReference type="RefSeq" id="WP_023171831.1">
    <property type="nucleotide sequence ID" value="NC_022600.1"/>
</dbReference>
<comment type="similarity">
    <text evidence="2 10 15">Belongs to the glutamyl-tRNA reductase family.</text>
</comment>
<dbReference type="PANTHER" id="PTHR43120:SF1">
    <property type="entry name" value="GLUTAMYL-TRNA REDUCTASE 1, CHLOROPLASTIC"/>
    <property type="match status" value="1"/>
</dbReference>
<dbReference type="InterPro" id="IPR036291">
    <property type="entry name" value="NAD(P)-bd_dom_sf"/>
</dbReference>
<evidence type="ECO:0000256" key="2">
    <source>
        <dbReference type="ARBA" id="ARBA00005916"/>
    </source>
</evidence>
<evidence type="ECO:0000313" key="20">
    <source>
        <dbReference type="Proteomes" id="UP000017396"/>
    </source>
</evidence>
<evidence type="ECO:0000256" key="3">
    <source>
        <dbReference type="ARBA" id="ARBA00012970"/>
    </source>
</evidence>
<keyword evidence="7 10" id="KW-0627">Porphyrin biosynthesis</keyword>
<dbReference type="InterPro" id="IPR015896">
    <property type="entry name" value="4pyrrol_synth_GluRdtase_dimer"/>
</dbReference>
<dbReference type="InterPro" id="IPR018214">
    <property type="entry name" value="GluRdtase_CS"/>
</dbReference>
<dbReference type="EC" id="1.2.1.70" evidence="3 10"/>
<evidence type="ECO:0000256" key="4">
    <source>
        <dbReference type="ARBA" id="ARBA00022857"/>
    </source>
</evidence>
<evidence type="ECO:0000259" key="16">
    <source>
        <dbReference type="Pfam" id="PF00745"/>
    </source>
</evidence>
<feature type="active site" description="Nucleophile" evidence="10 11">
    <location>
        <position position="50"/>
    </location>
</feature>
<comment type="subunit">
    <text evidence="10">Homodimer.</text>
</comment>
<dbReference type="GO" id="GO:0008883">
    <property type="term" value="F:glutamyl-tRNA reductase activity"/>
    <property type="evidence" value="ECO:0007669"/>
    <property type="project" value="UniProtKB-UniRule"/>
</dbReference>
<evidence type="ECO:0000256" key="14">
    <source>
        <dbReference type="PIRSR" id="PIRSR000445-4"/>
    </source>
</evidence>
<dbReference type="Pfam" id="PF01488">
    <property type="entry name" value="Shikimate_DH"/>
    <property type="match status" value="1"/>
</dbReference>
<comment type="miscellaneous">
    <text evidence="10">During catalysis, the active site Cys acts as a nucleophile attacking the alpha-carbonyl group of tRNA-bound glutamate with the formation of a thioester intermediate between enzyme and glutamate, and the concomitant release of tRNA(Glu). The thioester intermediate is finally reduced by direct hydride transfer from NADPH, to form the product GSA.</text>
</comment>
<dbReference type="InterPro" id="IPR006151">
    <property type="entry name" value="Shikm_DH/Glu-tRNA_Rdtase"/>
</dbReference>
<evidence type="ECO:0000256" key="15">
    <source>
        <dbReference type="RuleBase" id="RU000584"/>
    </source>
</evidence>
<dbReference type="GO" id="GO:0006782">
    <property type="term" value="P:protoporphyrinogen IX biosynthetic process"/>
    <property type="evidence" value="ECO:0007669"/>
    <property type="project" value="UniProtKB-UniRule"/>
</dbReference>
<dbReference type="UniPathway" id="UPA00251">
    <property type="reaction ID" value="UER00316"/>
</dbReference>
<dbReference type="EMBL" id="CP003587">
    <property type="protein sequence ID" value="AGY56800.1"/>
    <property type="molecule type" value="Genomic_DNA"/>
</dbReference>
<dbReference type="InterPro" id="IPR000343">
    <property type="entry name" value="4pyrrol_synth_GluRdtase"/>
</dbReference>
<dbReference type="STRING" id="1183438.GKIL_0554"/>
<comment type="catalytic activity">
    <reaction evidence="8 10 15">
        <text>(S)-4-amino-5-oxopentanoate + tRNA(Glu) + NADP(+) = L-glutamyl-tRNA(Glu) + NADPH + H(+)</text>
        <dbReference type="Rhea" id="RHEA:12344"/>
        <dbReference type="Rhea" id="RHEA-COMP:9663"/>
        <dbReference type="Rhea" id="RHEA-COMP:9680"/>
        <dbReference type="ChEBI" id="CHEBI:15378"/>
        <dbReference type="ChEBI" id="CHEBI:57501"/>
        <dbReference type="ChEBI" id="CHEBI:57783"/>
        <dbReference type="ChEBI" id="CHEBI:58349"/>
        <dbReference type="ChEBI" id="CHEBI:78442"/>
        <dbReference type="ChEBI" id="CHEBI:78520"/>
        <dbReference type="EC" id="1.2.1.70"/>
    </reaction>
</comment>
<dbReference type="GO" id="GO:0050661">
    <property type="term" value="F:NADP binding"/>
    <property type="evidence" value="ECO:0007669"/>
    <property type="project" value="InterPro"/>
</dbReference>
<dbReference type="SUPFAM" id="SSF51735">
    <property type="entry name" value="NAD(P)-binding Rossmann-fold domains"/>
    <property type="match status" value="1"/>
</dbReference>
<dbReference type="InterPro" id="IPR036343">
    <property type="entry name" value="GluRdtase_N_sf"/>
</dbReference>
<evidence type="ECO:0000259" key="18">
    <source>
        <dbReference type="Pfam" id="PF05201"/>
    </source>
</evidence>
<feature type="binding site" evidence="10 12">
    <location>
        <begin position="114"/>
        <end position="116"/>
    </location>
    <ligand>
        <name>substrate</name>
    </ligand>
</feature>
<comment type="function">
    <text evidence="10">Catalyzes the NADPH-dependent reduction of glutamyl-tRNA(Glu) to glutamate 1-semialdehyde (GSA).</text>
</comment>
<name>U5QGP5_GLOK1</name>
<dbReference type="NCBIfam" id="NF000744">
    <property type="entry name" value="PRK00045.1-3"/>
    <property type="match status" value="1"/>
</dbReference>
<dbReference type="eggNOG" id="COG0373">
    <property type="taxonomic scope" value="Bacteria"/>
</dbReference>
<dbReference type="Proteomes" id="UP000017396">
    <property type="component" value="Chromosome"/>
</dbReference>
<dbReference type="PATRIC" id="fig|1183438.3.peg.553"/>
<dbReference type="PROSITE" id="PS00747">
    <property type="entry name" value="GLUTR"/>
    <property type="match status" value="1"/>
</dbReference>
<dbReference type="Gene3D" id="3.30.460.30">
    <property type="entry name" value="Glutamyl-tRNA reductase, N-terminal domain"/>
    <property type="match status" value="1"/>
</dbReference>
<evidence type="ECO:0000256" key="7">
    <source>
        <dbReference type="ARBA" id="ARBA00023244"/>
    </source>
</evidence>
<gene>
    <name evidence="10 19" type="primary">hemA</name>
    <name evidence="19" type="ORF">GKIL_0554</name>
</gene>
<keyword evidence="20" id="KW-1185">Reference proteome</keyword>
<evidence type="ECO:0000313" key="19">
    <source>
        <dbReference type="EMBL" id="AGY56800.1"/>
    </source>
</evidence>
<dbReference type="FunFam" id="3.30.460.30:FF:000001">
    <property type="entry name" value="Glutamyl-tRNA reductase"/>
    <property type="match status" value="1"/>
</dbReference>
<dbReference type="CDD" id="cd05213">
    <property type="entry name" value="NAD_bind_Glutamyl_tRNA_reduct"/>
    <property type="match status" value="1"/>
</dbReference>
<feature type="domain" description="Glutamyl-tRNA reductase N-terminal" evidence="18">
    <location>
        <begin position="6"/>
        <end position="156"/>
    </location>
</feature>
<dbReference type="InterPro" id="IPR015895">
    <property type="entry name" value="4pyrrol_synth_GluRdtase_N"/>
</dbReference>
<feature type="domain" description="Quinate/shikimate 5-dehydrogenase/glutamyl-tRNA reductase" evidence="17">
    <location>
        <begin position="176"/>
        <end position="307"/>
    </location>
</feature>
<comment type="pathway">
    <text evidence="1 10 15">Porphyrin-containing compound metabolism; protoporphyrin-IX biosynthesis; 5-aminolevulinate from L-glutamyl-tRNA(Glu): step 1/2.</text>
</comment>
<keyword evidence="4 10" id="KW-0521">NADP</keyword>
<evidence type="ECO:0000259" key="17">
    <source>
        <dbReference type="Pfam" id="PF01488"/>
    </source>
</evidence>
<comment type="domain">
    <text evidence="10">Possesses an unusual extended V-shaped dimeric structure with each monomer consisting of three distinct domains arranged along a curved 'spinal' alpha-helix. The N-terminal catalytic domain specifically recognizes the glutamate moiety of the substrate. The second domain is the NADPH-binding domain, and the third C-terminal domain is responsible for dimerization.</text>
</comment>
<dbReference type="HOGENOM" id="CLU_035113_2_2_3"/>
<keyword evidence="6" id="KW-0149">Chlorophyll biosynthesis</keyword>
<evidence type="ECO:0000256" key="12">
    <source>
        <dbReference type="PIRSR" id="PIRSR000445-2"/>
    </source>
</evidence>
<dbReference type="Pfam" id="PF05201">
    <property type="entry name" value="GlutR_N"/>
    <property type="match status" value="1"/>
</dbReference>
<evidence type="ECO:0000256" key="11">
    <source>
        <dbReference type="PIRSR" id="PIRSR000445-1"/>
    </source>
</evidence>
<dbReference type="PANTHER" id="PTHR43120">
    <property type="entry name" value="GLUTAMYL-TRNA REDUCTASE 1, CHLOROPLASTIC"/>
    <property type="match status" value="1"/>
</dbReference>
<evidence type="ECO:0000256" key="8">
    <source>
        <dbReference type="ARBA" id="ARBA00047464"/>
    </source>
</evidence>
<dbReference type="SUPFAM" id="SSF69742">
    <property type="entry name" value="Glutamyl tRNA-reductase catalytic, N-terminal domain"/>
    <property type="match status" value="1"/>
</dbReference>
<feature type="binding site" evidence="10 12">
    <location>
        <position position="109"/>
    </location>
    <ligand>
        <name>substrate</name>
    </ligand>
</feature>
<dbReference type="KEGG" id="glj:GKIL_0554"/>
<dbReference type="PIRSF" id="PIRSF000445">
    <property type="entry name" value="4pyrrol_synth_GluRdtase"/>
    <property type="match status" value="1"/>
</dbReference>
<feature type="domain" description="Tetrapyrrole biosynthesis glutamyl-tRNA reductase dimerisation" evidence="16">
    <location>
        <begin position="322"/>
        <end position="421"/>
    </location>
</feature>
<feature type="site" description="Important for activity" evidence="10 14">
    <location>
        <position position="99"/>
    </location>
</feature>
<dbReference type="GO" id="GO:0015995">
    <property type="term" value="P:chlorophyll biosynthetic process"/>
    <property type="evidence" value="ECO:0007669"/>
    <property type="project" value="UniProtKB-KW"/>
</dbReference>
<feature type="binding site" evidence="10 12">
    <location>
        <position position="120"/>
    </location>
    <ligand>
        <name>substrate</name>
    </ligand>
</feature>
<dbReference type="SUPFAM" id="SSF69075">
    <property type="entry name" value="Glutamyl tRNA-reductase dimerization domain"/>
    <property type="match status" value="1"/>
</dbReference>
<dbReference type="InterPro" id="IPR036453">
    <property type="entry name" value="GluRdtase_dimer_dom_sf"/>
</dbReference>
<evidence type="ECO:0000256" key="9">
    <source>
        <dbReference type="ARBA" id="ARBA00068659"/>
    </source>
</evidence>
<dbReference type="HAMAP" id="MF_00087">
    <property type="entry name" value="Glu_tRNA_reductase"/>
    <property type="match status" value="1"/>
</dbReference>
<keyword evidence="5 10" id="KW-0560">Oxidoreductase</keyword>
<evidence type="ECO:0000256" key="13">
    <source>
        <dbReference type="PIRSR" id="PIRSR000445-3"/>
    </source>
</evidence>
<dbReference type="AlphaFoldDB" id="U5QGP5"/>
<dbReference type="OrthoDB" id="110209at2"/>
<evidence type="ECO:0000256" key="1">
    <source>
        <dbReference type="ARBA" id="ARBA00005059"/>
    </source>
</evidence>
<feature type="binding site" evidence="10 13">
    <location>
        <begin position="191"/>
        <end position="196"/>
    </location>
    <ligand>
        <name>NADP(+)</name>
        <dbReference type="ChEBI" id="CHEBI:58349"/>
    </ligand>
</feature>
<sequence>MQIAVIGLSHRTAPVEIREKVSIPEQQVAEYVSRLRSCSQIAECAILSTCNRLEIYAVLRDSEHGLREVTQFLAESKGVALPMLQRHLFTLLHQDAVMHLMRVAAGLDSIVLGEGQILAQIKVTHKLAQQGKGVDRILNQLFKAAITGGKRVREETDIGKGAISVSSAAVEMAMRKKNRRSLQDQRCLVVGAGKMGELVLRHLISKGARQIIVLNRSLEKAAQMVEQFGLMLPVATIDELGNHLGAADLIFTCTSASEPLINYERLSQVRREQPLMIFDIAVPRNVAVDVEELSNVHLFNVDHLKQVVEENRAYRQLMVQQCEDILLQQLDEFLDWWRNLEAVPTINSLRQKVETIREQELEKALSRLGTEFGEKHQGIIDSLTRAIVNKILHDPMVQLRAQRDVEARRRALQTLQTLFNLEPLGSNPEPPVL</sequence>